<protein>
    <submittedName>
        <fullName evidence="1">Type II toxin-antitoxin system VapC family toxin</fullName>
    </submittedName>
</protein>
<reference evidence="2" key="1">
    <citation type="journal article" date="2020" name="Toxins">
        <title>Phylogenomic Analysis of Secondary Metabolism in the Toxic Cyanobacterial Genera Anabaena, Dolichospermum and Aphanizomenon.</title>
        <authorList>
            <person name="Oesterholm J."/>
            <person name="Popin R.V."/>
            <person name="Fewer D.P."/>
            <person name="Sivonen K."/>
        </authorList>
    </citation>
    <scope>NUCLEOTIDE SEQUENCE [LARGE SCALE GENOMIC DNA]</scope>
    <source>
        <strain evidence="2">UHCC 0037</strain>
    </source>
</reference>
<sequence length="93" mass="10690">MSVITEMELIVGCRNKLELQHINKFLSRYDISQINDNISIFTVELIKTYRLSHGLLMPDAFIAATSIINNFPLLTKNQSDYRFISGINLLPYP</sequence>
<keyword evidence="2" id="KW-1185">Reference proteome</keyword>
<gene>
    <name evidence="1" type="ORF">FJR39_20670</name>
</gene>
<comment type="caution">
    <text evidence="1">The sequence shown here is derived from an EMBL/GenBank/DDBJ whole genome shotgun (WGS) entry which is preliminary data.</text>
</comment>
<proteinExistence type="predicted"/>
<dbReference type="EMBL" id="VILF01000005">
    <property type="protein sequence ID" value="MTJ45400.1"/>
    <property type="molecule type" value="Genomic_DNA"/>
</dbReference>
<name>A0ACC7SAA5_DOLFA</name>
<organism evidence="1 2">
    <name type="scientific">Dolichospermum flos-aquae UHCC 0037</name>
    <dbReference type="NCBI Taxonomy" id="2590026"/>
    <lineage>
        <taxon>Bacteria</taxon>
        <taxon>Bacillati</taxon>
        <taxon>Cyanobacteriota</taxon>
        <taxon>Cyanophyceae</taxon>
        <taxon>Nostocales</taxon>
        <taxon>Aphanizomenonaceae</taxon>
        <taxon>Dolichospermum</taxon>
    </lineage>
</organism>
<accession>A0ACC7SAA5</accession>
<evidence type="ECO:0000313" key="2">
    <source>
        <dbReference type="Proteomes" id="UP001517388"/>
    </source>
</evidence>
<dbReference type="Proteomes" id="UP001517388">
    <property type="component" value="Unassembled WGS sequence"/>
</dbReference>
<evidence type="ECO:0000313" key="1">
    <source>
        <dbReference type="EMBL" id="MTJ45400.1"/>
    </source>
</evidence>